<evidence type="ECO:0000313" key="2">
    <source>
        <dbReference type="Proteomes" id="UP001386955"/>
    </source>
</evidence>
<evidence type="ECO:0000313" key="1">
    <source>
        <dbReference type="EMBL" id="KAK7379892.1"/>
    </source>
</evidence>
<organism evidence="1 2">
    <name type="scientific">Psophocarpus tetragonolobus</name>
    <name type="common">Winged bean</name>
    <name type="synonym">Dolichos tetragonolobus</name>
    <dbReference type="NCBI Taxonomy" id="3891"/>
    <lineage>
        <taxon>Eukaryota</taxon>
        <taxon>Viridiplantae</taxon>
        <taxon>Streptophyta</taxon>
        <taxon>Embryophyta</taxon>
        <taxon>Tracheophyta</taxon>
        <taxon>Spermatophyta</taxon>
        <taxon>Magnoliopsida</taxon>
        <taxon>eudicotyledons</taxon>
        <taxon>Gunneridae</taxon>
        <taxon>Pentapetalae</taxon>
        <taxon>rosids</taxon>
        <taxon>fabids</taxon>
        <taxon>Fabales</taxon>
        <taxon>Fabaceae</taxon>
        <taxon>Papilionoideae</taxon>
        <taxon>50 kb inversion clade</taxon>
        <taxon>NPAAA clade</taxon>
        <taxon>indigoferoid/millettioid clade</taxon>
        <taxon>Phaseoleae</taxon>
        <taxon>Psophocarpus</taxon>
    </lineage>
</organism>
<keyword evidence="2" id="KW-1185">Reference proteome</keyword>
<comment type="caution">
    <text evidence="1">The sequence shown here is derived from an EMBL/GenBank/DDBJ whole genome shotgun (WGS) entry which is preliminary data.</text>
</comment>
<reference evidence="1 2" key="1">
    <citation type="submission" date="2024-01" db="EMBL/GenBank/DDBJ databases">
        <title>The genomes of 5 underutilized Papilionoideae crops provide insights into root nodulation and disease resistanc.</title>
        <authorList>
            <person name="Jiang F."/>
        </authorList>
    </citation>
    <scope>NUCLEOTIDE SEQUENCE [LARGE SCALE GENOMIC DNA]</scope>
    <source>
        <strain evidence="1">DUOXIRENSHENG_FW03</strain>
        <tissue evidence="1">Leaves</tissue>
    </source>
</reference>
<dbReference type="EMBL" id="JAYMYS010000010">
    <property type="protein sequence ID" value="KAK7379892.1"/>
    <property type="molecule type" value="Genomic_DNA"/>
</dbReference>
<protein>
    <submittedName>
        <fullName evidence="1">Uncharacterized protein</fullName>
    </submittedName>
</protein>
<sequence length="81" mass="8938">MLGQWGLNEMDVSKVDSVGPKVSKGDDGCSLSDPMEDEKTILIRAKGEIFCACVTQISVRPKAEFLLHASCLVRLCRFNHI</sequence>
<dbReference type="AlphaFoldDB" id="A0AAN9RQ07"/>
<proteinExistence type="predicted"/>
<accession>A0AAN9RQ07</accession>
<gene>
    <name evidence="1" type="ORF">VNO78_34167</name>
</gene>
<dbReference type="Proteomes" id="UP001386955">
    <property type="component" value="Unassembled WGS sequence"/>
</dbReference>
<name>A0AAN9RQ07_PSOTE</name>